<evidence type="ECO:0000313" key="2">
    <source>
        <dbReference type="EMBL" id="RKU44368.1"/>
    </source>
</evidence>
<dbReference type="Proteomes" id="UP000275385">
    <property type="component" value="Unassembled WGS sequence"/>
</dbReference>
<name>A0A420Y8Z6_9PEZI</name>
<comment type="caution">
    <text evidence="2">The sequence shown here is derived from an EMBL/GenBank/DDBJ whole genome shotgun (WGS) entry which is preliminary data.</text>
</comment>
<reference evidence="2 3" key="1">
    <citation type="submission" date="2018-08" db="EMBL/GenBank/DDBJ databases">
        <title>Draft genome of the lignicolous fungus Coniochaeta pulveracea.</title>
        <authorList>
            <person name="Borstlap C.J."/>
            <person name="De Witt R.N."/>
            <person name="Botha A."/>
            <person name="Volschenk H."/>
        </authorList>
    </citation>
    <scope>NUCLEOTIDE SEQUENCE [LARGE SCALE GENOMIC DNA]</scope>
    <source>
        <strain evidence="2 3">CAB683</strain>
    </source>
</reference>
<dbReference type="SUPFAM" id="SSF52047">
    <property type="entry name" value="RNI-like"/>
    <property type="match status" value="1"/>
</dbReference>
<dbReference type="Gene3D" id="3.80.10.10">
    <property type="entry name" value="Ribonuclease Inhibitor"/>
    <property type="match status" value="1"/>
</dbReference>
<keyword evidence="3" id="KW-1185">Reference proteome</keyword>
<dbReference type="EMBL" id="QVQW01000031">
    <property type="protein sequence ID" value="RKU44368.1"/>
    <property type="molecule type" value="Genomic_DNA"/>
</dbReference>
<proteinExistence type="predicted"/>
<evidence type="ECO:0000259" key="1">
    <source>
        <dbReference type="PROSITE" id="PS50181"/>
    </source>
</evidence>
<dbReference type="SUPFAM" id="SSF81383">
    <property type="entry name" value="F-box domain"/>
    <property type="match status" value="1"/>
</dbReference>
<dbReference type="STRING" id="177199.A0A420Y8Z6"/>
<dbReference type="InterPro" id="IPR032675">
    <property type="entry name" value="LRR_dom_sf"/>
</dbReference>
<evidence type="ECO:0000313" key="3">
    <source>
        <dbReference type="Proteomes" id="UP000275385"/>
    </source>
</evidence>
<accession>A0A420Y8Z6</accession>
<dbReference type="OrthoDB" id="629492at2759"/>
<feature type="domain" description="F-box" evidence="1">
    <location>
        <begin position="203"/>
        <end position="250"/>
    </location>
</feature>
<dbReference type="InterPro" id="IPR011990">
    <property type="entry name" value="TPR-like_helical_dom_sf"/>
</dbReference>
<protein>
    <recommendedName>
        <fullName evidence="1">F-box domain-containing protein</fullName>
    </recommendedName>
</protein>
<dbReference type="PROSITE" id="PS50181">
    <property type="entry name" value="FBOX"/>
    <property type="match status" value="1"/>
</dbReference>
<dbReference type="AlphaFoldDB" id="A0A420Y8Z6"/>
<gene>
    <name evidence="2" type="ORF">DL546_002056</name>
</gene>
<sequence length="684" mass="77475">MAHVSRRGQSPPVTEQYLARAQSFIESKDHRKAILALQKARDACKCQADVQDGDLKFHSSTKSCLLESIFKAAVSEGWDAIYKAAAGPCPCGTRKLTCNREAHVEALDKLALCSLALGKPNNAMSFAAAAIDLCPASPWGYCRLAQVLRQTKNTERELMADVSNNDLVLGVVKQGLYNVQNYGSVQHRLYPVLLKIRRQVVRSDPFACLPVELKVMVCSHLSTLDLIRCMKVSRGWLKAIRDDPELWKRIYLPLPQCPGSNSSRVKGLMRLLNRARRTSSLAFSEITLSDEQYKRILTALPELRHLHIEDVDDDDNCRYSWHDPGWGIQTSLTRLTFHVFTRTTEDGPLPLFKRISDTCKDTLEELQFFDFVTDPELLVLPMLLPKLRILRLHSNDAVLRMDNIIRSMPSLEQICLGGMAIVDWSRLNNSPEDYPPNPWPNLKVFVLGYTIRCRGRFLQYLPKGIRVIDILALPEYATLSDWFDSDFIQNAPDWPVLEYFRFKHIPVPSGAWRVLQPSIASGTLKTLYLCDEGLHILSCLGCEGQPPEQVQVLGLSPSDGLSPVDLMKCLDYYPSVHTVSISPESGTPVHPGVFKALVNRPGMKRIFQNVLYGVDWDEIQRLAEERGVIVHTADWPAYFPWRLDHKTTPGDQDEQHDVVDRWKHNRGRVAPLINSVVSQPFFQE</sequence>
<dbReference type="InterPro" id="IPR036047">
    <property type="entry name" value="F-box-like_dom_sf"/>
</dbReference>
<dbReference type="Pfam" id="PF12937">
    <property type="entry name" value="F-box-like"/>
    <property type="match status" value="1"/>
</dbReference>
<dbReference type="SUPFAM" id="SSF48452">
    <property type="entry name" value="TPR-like"/>
    <property type="match status" value="1"/>
</dbReference>
<organism evidence="2 3">
    <name type="scientific">Coniochaeta pulveracea</name>
    <dbReference type="NCBI Taxonomy" id="177199"/>
    <lineage>
        <taxon>Eukaryota</taxon>
        <taxon>Fungi</taxon>
        <taxon>Dikarya</taxon>
        <taxon>Ascomycota</taxon>
        <taxon>Pezizomycotina</taxon>
        <taxon>Sordariomycetes</taxon>
        <taxon>Sordariomycetidae</taxon>
        <taxon>Coniochaetales</taxon>
        <taxon>Coniochaetaceae</taxon>
        <taxon>Coniochaeta</taxon>
    </lineage>
</organism>
<dbReference type="InterPro" id="IPR001810">
    <property type="entry name" value="F-box_dom"/>
</dbReference>
<dbReference type="SMART" id="SM00256">
    <property type="entry name" value="FBOX"/>
    <property type="match status" value="1"/>
</dbReference>
<dbReference type="Gene3D" id="1.25.40.10">
    <property type="entry name" value="Tetratricopeptide repeat domain"/>
    <property type="match status" value="1"/>
</dbReference>